<dbReference type="EMBL" id="WMCP01000026">
    <property type="protein sequence ID" value="MCF2303445.1"/>
    <property type="molecule type" value="Genomic_DNA"/>
</dbReference>
<dbReference type="Proteomes" id="UP000813876">
    <property type="component" value="Unassembled WGS sequence"/>
</dbReference>
<sequence>MALKPRKILKNYSYLFTLNIEQMMAIHEQGCDAYRAGINENPYKHKLKSKCWREGWESIMAFEA</sequence>
<protein>
    <submittedName>
        <fullName evidence="1">Uncharacterized protein</fullName>
    </submittedName>
</protein>
<evidence type="ECO:0000313" key="2">
    <source>
        <dbReference type="Proteomes" id="UP000813876"/>
    </source>
</evidence>
<gene>
    <name evidence="1" type="ORF">GLP33_17070</name>
</gene>
<dbReference type="RefSeq" id="WP_232581598.1">
    <property type="nucleotide sequence ID" value="NZ_WMCP01000026.1"/>
</dbReference>
<reference evidence="1" key="1">
    <citation type="submission" date="2019-11" db="EMBL/GenBank/DDBJ databases">
        <title>Comparative genomics of photobacteria reveal adaptation to distinct habitats.</title>
        <authorList>
            <person name="Fuertes-Perez S."/>
            <person name="Hilgarth M."/>
            <person name="Vogel R.F."/>
        </authorList>
    </citation>
    <scope>NUCLEOTIDE SEQUENCE</scope>
    <source>
        <strain evidence="1">TMW2.2145</strain>
    </source>
</reference>
<proteinExistence type="predicted"/>
<dbReference type="AlphaFoldDB" id="A0AAW5A069"/>
<name>A0AAW5A069_PHOPO</name>
<accession>A0AAW5A069</accession>
<evidence type="ECO:0000313" key="1">
    <source>
        <dbReference type="EMBL" id="MCF2303445.1"/>
    </source>
</evidence>
<comment type="caution">
    <text evidence="1">The sequence shown here is derived from an EMBL/GenBank/DDBJ whole genome shotgun (WGS) entry which is preliminary data.</text>
</comment>
<organism evidence="1 2">
    <name type="scientific">Photobacterium phosphoreum</name>
    <dbReference type="NCBI Taxonomy" id="659"/>
    <lineage>
        <taxon>Bacteria</taxon>
        <taxon>Pseudomonadati</taxon>
        <taxon>Pseudomonadota</taxon>
        <taxon>Gammaproteobacteria</taxon>
        <taxon>Vibrionales</taxon>
        <taxon>Vibrionaceae</taxon>
        <taxon>Photobacterium</taxon>
    </lineage>
</organism>